<comment type="caution">
    <text evidence="2">The sequence shown here is derived from an EMBL/GenBank/DDBJ whole genome shotgun (WGS) entry which is preliminary data.</text>
</comment>
<protein>
    <submittedName>
        <fullName evidence="2">Formylmethanofuran dehydrogenase</fullName>
    </submittedName>
</protein>
<accession>A0A3N0BG62</accession>
<evidence type="ECO:0000313" key="3">
    <source>
        <dbReference type="Proteomes" id="UP000278632"/>
    </source>
</evidence>
<evidence type="ECO:0000259" key="1">
    <source>
        <dbReference type="Pfam" id="PF02663"/>
    </source>
</evidence>
<dbReference type="PANTHER" id="PTHR39418">
    <property type="entry name" value="DEHYDROGENASE-RELATED"/>
    <property type="match status" value="1"/>
</dbReference>
<dbReference type="RefSeq" id="WP_123191690.1">
    <property type="nucleotide sequence ID" value="NZ_QICD01000005.1"/>
</dbReference>
<evidence type="ECO:0000313" key="2">
    <source>
        <dbReference type="EMBL" id="RNL46857.1"/>
    </source>
</evidence>
<organism evidence="2 3">
    <name type="scientific">Paraeggerthella hongkongensis</name>
    <dbReference type="NCBI Taxonomy" id="230658"/>
    <lineage>
        <taxon>Bacteria</taxon>
        <taxon>Bacillati</taxon>
        <taxon>Actinomycetota</taxon>
        <taxon>Coriobacteriia</taxon>
        <taxon>Eggerthellales</taxon>
        <taxon>Eggerthellaceae</taxon>
        <taxon>Paraeggerthella</taxon>
    </lineage>
</organism>
<dbReference type="PIRSF" id="PIRSF006578">
    <property type="entry name" value="FwdE"/>
    <property type="match status" value="1"/>
</dbReference>
<reference evidence="3" key="1">
    <citation type="submission" date="2018-05" db="EMBL/GenBank/DDBJ databases">
        <title>Genome Sequencing of selected type strains of the family Eggerthellaceae.</title>
        <authorList>
            <person name="Danylec N."/>
            <person name="Stoll D.A."/>
            <person name="Doetsch A."/>
            <person name="Huch M."/>
        </authorList>
    </citation>
    <scope>NUCLEOTIDE SEQUENCE [LARGE SCALE GENOMIC DNA]</scope>
    <source>
        <strain evidence="3">DSM 16106</strain>
    </source>
</reference>
<dbReference type="PANTHER" id="PTHR39418:SF1">
    <property type="entry name" value="DEHYDROGENASE"/>
    <property type="match status" value="1"/>
</dbReference>
<dbReference type="SUPFAM" id="SSF143555">
    <property type="entry name" value="FwdE-like"/>
    <property type="match status" value="1"/>
</dbReference>
<dbReference type="Proteomes" id="UP000278632">
    <property type="component" value="Unassembled WGS sequence"/>
</dbReference>
<dbReference type="EMBL" id="QICD01000005">
    <property type="protein sequence ID" value="RNL46857.1"/>
    <property type="molecule type" value="Genomic_DNA"/>
</dbReference>
<keyword evidence="3" id="KW-1185">Reference proteome</keyword>
<dbReference type="InterPro" id="IPR003814">
    <property type="entry name" value="FmdEsu_dom"/>
</dbReference>
<sequence length="181" mass="19794">MLDETWWTRAAAFHGHTCPGLAIGFKACEGAIAELGLDAARLPAVDEEIVCVTENDACGVDAVQVVLGCTYGKSNLIPRLRGKMAFSFFVRGTDRAVRLVFTARSGERSRDEFQSYILSTPYDQLYDVGLPSYGLPEPARLFASQECAACGESTAEYGLRVQEGALVCRDCYDAYAREGIW</sequence>
<dbReference type="OrthoDB" id="9804309at2"/>
<dbReference type="InterPro" id="IPR053194">
    <property type="entry name" value="tRNA_methyltr_O"/>
</dbReference>
<gene>
    <name evidence="2" type="ORF">DMP08_04005</name>
</gene>
<name>A0A3N0BG62_9ACTN</name>
<feature type="domain" description="Formylmethanofuran dehydrogenase subunit E" evidence="1">
    <location>
        <begin position="13"/>
        <end position="112"/>
    </location>
</feature>
<dbReference type="AlphaFoldDB" id="A0A3N0BG62"/>
<dbReference type="InterPro" id="IPR026328">
    <property type="entry name" value="FmdE"/>
</dbReference>
<dbReference type="Gene3D" id="3.30.1330.130">
    <property type="match status" value="1"/>
</dbReference>
<dbReference type="Pfam" id="PF02663">
    <property type="entry name" value="FmdE"/>
    <property type="match status" value="1"/>
</dbReference>
<proteinExistence type="predicted"/>